<feature type="transmembrane region" description="Helical" evidence="1">
    <location>
        <begin position="38"/>
        <end position="55"/>
    </location>
</feature>
<evidence type="ECO:0000256" key="1">
    <source>
        <dbReference type="SAM" id="Phobius"/>
    </source>
</evidence>
<dbReference type="AlphaFoldDB" id="A0AA42FLP5"/>
<evidence type="ECO:0000313" key="3">
    <source>
        <dbReference type="Proteomes" id="UP001156701"/>
    </source>
</evidence>
<keyword evidence="1" id="KW-0812">Transmembrane</keyword>
<sequence>MNDDNKKAVVFTGLIINTLYSGLIFMLLWNWFVVPLGGVRINFLWAIGLLSLITISFNPKLDSLSKDKELDLSKGFAIRTLALFLGFLSSFAV</sequence>
<dbReference type="EMBL" id="JARRYG010000038">
    <property type="protein sequence ID" value="MDG4698844.1"/>
    <property type="molecule type" value="Genomic_DNA"/>
</dbReference>
<proteinExistence type="predicted"/>
<feature type="transmembrane region" description="Helical" evidence="1">
    <location>
        <begin position="76"/>
        <end position="92"/>
    </location>
</feature>
<feature type="transmembrane region" description="Helical" evidence="1">
    <location>
        <begin position="9"/>
        <end position="32"/>
    </location>
</feature>
<dbReference type="RefSeq" id="WP_272664027.1">
    <property type="nucleotide sequence ID" value="NZ_JARRYG010000038.1"/>
</dbReference>
<dbReference type="Proteomes" id="UP001156701">
    <property type="component" value="Unassembled WGS sequence"/>
</dbReference>
<protein>
    <submittedName>
        <fullName evidence="2">Uncharacterized protein</fullName>
    </submittedName>
</protein>
<comment type="caution">
    <text evidence="2">The sequence shown here is derived from an EMBL/GenBank/DDBJ whole genome shotgun (WGS) entry which is preliminary data.</text>
</comment>
<gene>
    <name evidence="2" type="ORF">P7V44_21710</name>
</gene>
<evidence type="ECO:0000313" key="2">
    <source>
        <dbReference type="EMBL" id="MDG4698844.1"/>
    </source>
</evidence>
<reference evidence="2" key="1">
    <citation type="submission" date="2023-03" db="EMBL/GenBank/DDBJ databases">
        <title>a new species belonging to Providencia genus.</title>
        <authorList>
            <person name="Yang W."/>
            <person name="Hu F."/>
            <person name="Shen S."/>
            <person name="Ding L."/>
            <person name="Yin D."/>
        </authorList>
    </citation>
    <scope>NUCLEOTIDE SEQUENCE</scope>
    <source>
        <strain evidence="2">CRE-3FA-0001</strain>
    </source>
</reference>
<keyword evidence="1" id="KW-1133">Transmembrane helix</keyword>
<keyword evidence="1" id="KW-0472">Membrane</keyword>
<accession>A0AA42FLP5</accession>
<name>A0AA42FLP5_9GAMM</name>
<organism evidence="2 3">
    <name type="scientific">Providencia huashanensis</name>
    <dbReference type="NCBI Taxonomy" id="3037798"/>
    <lineage>
        <taxon>Bacteria</taxon>
        <taxon>Pseudomonadati</taxon>
        <taxon>Pseudomonadota</taxon>
        <taxon>Gammaproteobacteria</taxon>
        <taxon>Enterobacterales</taxon>
        <taxon>Morganellaceae</taxon>
        <taxon>Providencia</taxon>
    </lineage>
</organism>